<organism evidence="2 3">
    <name type="scientific">Python bivittatus</name>
    <name type="common">Burmese python</name>
    <name type="synonym">Python molurus bivittatus</name>
    <dbReference type="NCBI Taxonomy" id="176946"/>
    <lineage>
        <taxon>Eukaryota</taxon>
        <taxon>Metazoa</taxon>
        <taxon>Chordata</taxon>
        <taxon>Craniata</taxon>
        <taxon>Vertebrata</taxon>
        <taxon>Euteleostomi</taxon>
        <taxon>Lepidosauria</taxon>
        <taxon>Squamata</taxon>
        <taxon>Bifurcata</taxon>
        <taxon>Unidentata</taxon>
        <taxon>Episquamata</taxon>
        <taxon>Toxicofera</taxon>
        <taxon>Serpentes</taxon>
        <taxon>Henophidia</taxon>
        <taxon>Pythonidae</taxon>
        <taxon>Python</taxon>
    </lineage>
</organism>
<sequence>PKSPLIYNCTSGGLNPFRWGELEIHVRSAFENNPLEKPFRLPKATLTSSYLAHQYWTFVCHTTPAFLCDLYLRLTGKKPRMMKLFNRLDKTMSLLEYFT</sequence>
<evidence type="ECO:0000313" key="3">
    <source>
        <dbReference type="RefSeq" id="XP_025033095.1"/>
    </source>
</evidence>
<name>A0A9F5N232_PYTBI</name>
<dbReference type="Pfam" id="PF03015">
    <property type="entry name" value="Sterile"/>
    <property type="match status" value="1"/>
</dbReference>
<dbReference type="InterPro" id="IPR033640">
    <property type="entry name" value="FAR_C"/>
</dbReference>
<feature type="non-terminal residue" evidence="3">
    <location>
        <position position="1"/>
    </location>
</feature>
<keyword evidence="2" id="KW-1185">Reference proteome</keyword>
<evidence type="ECO:0000313" key="2">
    <source>
        <dbReference type="Proteomes" id="UP000695026"/>
    </source>
</evidence>
<dbReference type="CDD" id="cd09071">
    <property type="entry name" value="FAR_C"/>
    <property type="match status" value="1"/>
</dbReference>
<dbReference type="RefSeq" id="XP_025033095.1">
    <property type="nucleotide sequence ID" value="XM_025177327.1"/>
</dbReference>
<accession>A0A9F5N232</accession>
<evidence type="ECO:0000259" key="1">
    <source>
        <dbReference type="Pfam" id="PF03015"/>
    </source>
</evidence>
<dbReference type="Proteomes" id="UP000695026">
    <property type="component" value="Unplaced"/>
</dbReference>
<feature type="non-terminal residue" evidence="3">
    <location>
        <position position="99"/>
    </location>
</feature>
<proteinExistence type="predicted"/>
<dbReference type="KEGG" id="pbi:103048366"/>
<protein>
    <submittedName>
        <fullName evidence="3">Fatty acyl-CoA reductase 1-like</fullName>
    </submittedName>
</protein>
<dbReference type="AlphaFoldDB" id="A0A9F5N232"/>
<gene>
    <name evidence="3" type="primary">LOC103048366</name>
</gene>
<dbReference type="OrthoDB" id="429813at2759"/>
<dbReference type="GeneID" id="103048366"/>
<dbReference type="OMA" id="FEIPITF"/>
<reference evidence="3" key="1">
    <citation type="submission" date="2025-08" db="UniProtKB">
        <authorList>
            <consortium name="RefSeq"/>
        </authorList>
    </citation>
    <scope>IDENTIFICATION</scope>
    <source>
        <tissue evidence="3">Liver</tissue>
    </source>
</reference>
<feature type="domain" description="Fatty acyl-CoA reductase C-terminal" evidence="1">
    <location>
        <begin position="60"/>
        <end position="99"/>
    </location>
</feature>